<dbReference type="PANTHER" id="PTHR30627">
    <property type="entry name" value="PEPTIDOGLYCAN D,D-TRANSPEPTIDASE"/>
    <property type="match status" value="1"/>
</dbReference>
<keyword evidence="2" id="KW-0645">Protease</keyword>
<dbReference type="InterPro" id="IPR050515">
    <property type="entry name" value="Beta-lactam/transpept"/>
</dbReference>
<evidence type="ECO:0000256" key="3">
    <source>
        <dbReference type="ARBA" id="ARBA00023136"/>
    </source>
</evidence>
<keyword evidence="3" id="KW-0472">Membrane</keyword>
<evidence type="ECO:0000256" key="1">
    <source>
        <dbReference type="ARBA" id="ARBA00004370"/>
    </source>
</evidence>
<dbReference type="InterPro" id="IPR001460">
    <property type="entry name" value="PCN-bd_Tpept"/>
</dbReference>
<feature type="domain" description="Penicillin-binding protein transpeptidase" evidence="4">
    <location>
        <begin position="228"/>
        <end position="521"/>
    </location>
</feature>
<protein>
    <submittedName>
        <fullName evidence="6">Penicillin-binding protein 2</fullName>
    </submittedName>
</protein>
<dbReference type="SUPFAM" id="SSF56519">
    <property type="entry name" value="Penicillin binding protein dimerisation domain"/>
    <property type="match status" value="1"/>
</dbReference>
<dbReference type="EMBL" id="JAKUDN010000002">
    <property type="protein sequence ID" value="MCP8352538.1"/>
    <property type="molecule type" value="Genomic_DNA"/>
</dbReference>
<dbReference type="SUPFAM" id="SSF56601">
    <property type="entry name" value="beta-lactamase/transpeptidase-like"/>
    <property type="match status" value="1"/>
</dbReference>
<organism evidence="6 7">
    <name type="scientific">Candidatus Synchoanobacter obligatus</name>
    <dbReference type="NCBI Taxonomy" id="2919597"/>
    <lineage>
        <taxon>Bacteria</taxon>
        <taxon>Pseudomonadati</taxon>
        <taxon>Pseudomonadota</taxon>
        <taxon>Gammaproteobacteria</taxon>
        <taxon>Candidatus Comchoanobacterales</taxon>
        <taxon>Candidatus Comchoanobacteraceae</taxon>
        <taxon>Candidatus Synchoanobacter</taxon>
    </lineage>
</organism>
<dbReference type="Pfam" id="PF00905">
    <property type="entry name" value="Transpeptidase"/>
    <property type="match status" value="1"/>
</dbReference>
<evidence type="ECO:0000313" key="6">
    <source>
        <dbReference type="EMBL" id="MCP8352538.1"/>
    </source>
</evidence>
<dbReference type="PANTHER" id="PTHR30627:SF1">
    <property type="entry name" value="PEPTIDOGLYCAN D,D-TRANSPEPTIDASE FTSI"/>
    <property type="match status" value="1"/>
</dbReference>
<keyword evidence="2" id="KW-0121">Carboxypeptidase</keyword>
<reference evidence="6 7" key="1">
    <citation type="journal article" date="2022" name="Nat. Microbiol.">
        <title>The microbiome of a bacterivorous marine choanoflagellate contains a resource-demanding obligate bacterial associate.</title>
        <authorList>
            <person name="Needham D.M."/>
            <person name="Poirier C."/>
            <person name="Bachy C."/>
            <person name="George E.E."/>
            <person name="Wilken S."/>
            <person name="Yung C.C.M."/>
            <person name="Limardo A.J."/>
            <person name="Morando M."/>
            <person name="Sudek L."/>
            <person name="Malmstrom R.R."/>
            <person name="Keeling P.J."/>
            <person name="Santoro A.E."/>
            <person name="Worden A.Z."/>
        </authorList>
    </citation>
    <scope>NUCLEOTIDE SEQUENCE [LARGE SCALE GENOMIC DNA]</scope>
    <source>
        <strain evidence="6 7">Comchoano-2</strain>
    </source>
</reference>
<comment type="subcellular location">
    <subcellularLocation>
        <location evidence="1">Membrane</location>
    </subcellularLocation>
</comment>
<gene>
    <name evidence="6" type="ORF">MKS91_04470</name>
</gene>
<dbReference type="RefSeq" id="WP_258569643.1">
    <property type="nucleotide sequence ID" value="NZ_JAKUDN010000002.1"/>
</dbReference>
<evidence type="ECO:0000259" key="4">
    <source>
        <dbReference type="Pfam" id="PF00905"/>
    </source>
</evidence>
<name>A0ABT1L6N8_9GAMM</name>
<dbReference type="InterPro" id="IPR005311">
    <property type="entry name" value="PBP_dimer"/>
</dbReference>
<dbReference type="Gene3D" id="3.90.1310.10">
    <property type="entry name" value="Penicillin-binding protein 2a (Domain 2)"/>
    <property type="match status" value="1"/>
</dbReference>
<evidence type="ECO:0000259" key="5">
    <source>
        <dbReference type="Pfam" id="PF03717"/>
    </source>
</evidence>
<evidence type="ECO:0000313" key="7">
    <source>
        <dbReference type="Proteomes" id="UP001320768"/>
    </source>
</evidence>
<feature type="domain" description="Penicillin-binding protein dimerisation" evidence="5">
    <location>
        <begin position="41"/>
        <end position="184"/>
    </location>
</feature>
<keyword evidence="7" id="KW-1185">Reference proteome</keyword>
<dbReference type="Gene3D" id="3.40.710.10">
    <property type="entry name" value="DD-peptidase/beta-lactamase superfamily"/>
    <property type="match status" value="1"/>
</dbReference>
<dbReference type="InterPro" id="IPR036138">
    <property type="entry name" value="PBP_dimer_sf"/>
</dbReference>
<accession>A0ABT1L6N8</accession>
<sequence>MVIIFGFCLILYRHGFLVHHQQSFLLKKSHARTERALTFTADKGQMMDRNGQLLAVSLPYYRFAIDPRKHDYNKGEVKKLASILGDSFDRLWQKIEHSQGKKYILISNRLTDTQVKDLMALSWEGLIFENRRGRYYPMGESASTLVGYVDLGGKGQIGMEYQFDQYIDGKEGTMSFTQNLLNQVTQVHAYHPPIAGKCLTLTIDRRLQKMAYDALKDAVDYHDAEYASAVILSSRTGEVLALANYPSFDPNIPMASLDERVKNHAISDLFEPGSIIKPLALASALEKNQHNMPTSVDTHGGSYTYLGQKFQDHQDLGEVEFEDILLKSSNIAMVKLVSQMPENTLIQSYQKFGLFSPLFVQLPGESRGTHVDHPTKVDEAAMSYGYGLSVNLLAMARAYNILANSGEDFGVHLVFEKHRPKSERVVSAKTVKELLPLMVKVTEQGVSSHKAKVNGVSVAGKSGTSHLLGESGQYENSYVATFAGFAPSEDPEIVVTVMVYKPKKHGHYGGQVAAPIFSSLLSRALEYVPKENVKWT</sequence>
<dbReference type="Proteomes" id="UP001320768">
    <property type="component" value="Unassembled WGS sequence"/>
</dbReference>
<comment type="caution">
    <text evidence="6">The sequence shown here is derived from an EMBL/GenBank/DDBJ whole genome shotgun (WGS) entry which is preliminary data.</text>
</comment>
<dbReference type="InterPro" id="IPR012338">
    <property type="entry name" value="Beta-lactam/transpept-like"/>
</dbReference>
<dbReference type="Pfam" id="PF03717">
    <property type="entry name" value="PBP_dimer"/>
    <property type="match status" value="1"/>
</dbReference>
<proteinExistence type="predicted"/>
<keyword evidence="2" id="KW-0378">Hydrolase</keyword>
<evidence type="ECO:0000256" key="2">
    <source>
        <dbReference type="ARBA" id="ARBA00022645"/>
    </source>
</evidence>
<dbReference type="Gene3D" id="3.30.450.330">
    <property type="match status" value="1"/>
</dbReference>